<evidence type="ECO:0000256" key="3">
    <source>
        <dbReference type="ARBA" id="ARBA00023004"/>
    </source>
</evidence>
<evidence type="ECO:0000256" key="2">
    <source>
        <dbReference type="ARBA" id="ARBA00022801"/>
    </source>
</evidence>
<evidence type="ECO:0000256" key="1">
    <source>
        <dbReference type="ARBA" id="ARBA00022723"/>
    </source>
</evidence>
<dbReference type="InterPro" id="IPR029052">
    <property type="entry name" value="Metallo-depent_PP-like"/>
</dbReference>
<organism evidence="6 7">
    <name type="scientific">Neopusillimonas maritima</name>
    <dbReference type="NCBI Taxonomy" id="2026239"/>
    <lineage>
        <taxon>Bacteria</taxon>
        <taxon>Pseudomonadati</taxon>
        <taxon>Pseudomonadota</taxon>
        <taxon>Betaproteobacteria</taxon>
        <taxon>Burkholderiales</taxon>
        <taxon>Alcaligenaceae</taxon>
        <taxon>Neopusillimonas</taxon>
    </lineage>
</organism>
<dbReference type="GO" id="GO:0004527">
    <property type="term" value="F:exonuclease activity"/>
    <property type="evidence" value="ECO:0007669"/>
    <property type="project" value="UniProtKB-KW"/>
</dbReference>
<dbReference type="PANTHER" id="PTHR42988">
    <property type="entry name" value="PHOSPHOHYDROLASE"/>
    <property type="match status" value="1"/>
</dbReference>
<feature type="domain" description="Calcineurin-like phosphoesterase" evidence="5">
    <location>
        <begin position="4"/>
        <end position="192"/>
    </location>
</feature>
<sequence length="268" mass="30506">MRVLLHISDPHFGTERPQVVKALERLAHAQAPELVILSGDITQRARKAEFAAAGAFMDRLAVPSRLVIAGNHDIPLFDVVTRIFRPYSRYGRVFGSNLEPVHDAPELLVIGVRTTRRYRHIEGEVSARQVERVAKRLRQADKRQLRIVVTHQPVFVTHAEDEEHLLRGHQKAVVEWAQAGVDLILGGHIHRPFISGLHDRFTSLQRPVWVVQAGTAVSTRIRHDSNNSVYLIRHGWAGDARQCEIERWDYDEDSNEFAMIQSKALRIA</sequence>
<keyword evidence="1" id="KW-0479">Metal-binding</keyword>
<keyword evidence="6" id="KW-0540">Nuclease</keyword>
<keyword evidence="2" id="KW-0378">Hydrolase</keyword>
<dbReference type="InterPro" id="IPR050884">
    <property type="entry name" value="CNP_phosphodiesterase-III"/>
</dbReference>
<dbReference type="Pfam" id="PF00149">
    <property type="entry name" value="Metallophos"/>
    <property type="match status" value="1"/>
</dbReference>
<dbReference type="InterPro" id="IPR004843">
    <property type="entry name" value="Calcineurin-like_PHP"/>
</dbReference>
<keyword evidence="3" id="KW-0408">Iron</keyword>
<protein>
    <submittedName>
        <fullName evidence="6">DNA repair exonuclease</fullName>
    </submittedName>
</protein>
<dbReference type="GO" id="GO:0046872">
    <property type="term" value="F:metal ion binding"/>
    <property type="evidence" value="ECO:0007669"/>
    <property type="project" value="UniProtKB-KW"/>
</dbReference>
<evidence type="ECO:0000313" key="7">
    <source>
        <dbReference type="Proteomes" id="UP000266206"/>
    </source>
</evidence>
<name>A0A3A1YMD7_9BURK</name>
<dbReference type="OrthoDB" id="9811542at2"/>
<accession>A0A3A1YMD7</accession>
<dbReference type="PANTHER" id="PTHR42988:SF2">
    <property type="entry name" value="CYCLIC NUCLEOTIDE PHOSPHODIESTERASE CBUA0032-RELATED"/>
    <property type="match status" value="1"/>
</dbReference>
<dbReference type="AlphaFoldDB" id="A0A3A1YMD7"/>
<dbReference type="SUPFAM" id="SSF56300">
    <property type="entry name" value="Metallo-dependent phosphatases"/>
    <property type="match status" value="1"/>
</dbReference>
<dbReference type="Proteomes" id="UP000266206">
    <property type="component" value="Unassembled WGS sequence"/>
</dbReference>
<reference evidence="6 7" key="1">
    <citation type="submission" date="2017-08" db="EMBL/GenBank/DDBJ databases">
        <title>Pusillimonas indicus sp. nov., a member of the family Alcaligenaceae isolated from surface seawater.</title>
        <authorList>
            <person name="Li J."/>
        </authorList>
    </citation>
    <scope>NUCLEOTIDE SEQUENCE [LARGE SCALE GENOMIC DNA]</scope>
    <source>
        <strain evidence="6 7">L52-1-41</strain>
    </source>
</reference>
<keyword evidence="6" id="KW-0269">Exonuclease</keyword>
<comment type="caution">
    <text evidence="6">The sequence shown here is derived from an EMBL/GenBank/DDBJ whole genome shotgun (WGS) entry which is preliminary data.</text>
</comment>
<comment type="similarity">
    <text evidence="4">Belongs to the cyclic nucleotide phosphodiesterase class-III family.</text>
</comment>
<evidence type="ECO:0000259" key="5">
    <source>
        <dbReference type="Pfam" id="PF00149"/>
    </source>
</evidence>
<evidence type="ECO:0000313" key="6">
    <source>
        <dbReference type="EMBL" id="RIY38835.1"/>
    </source>
</evidence>
<proteinExistence type="inferred from homology"/>
<dbReference type="Gene3D" id="3.60.21.10">
    <property type="match status" value="1"/>
</dbReference>
<dbReference type="RefSeq" id="WP_119517112.1">
    <property type="nucleotide sequence ID" value="NZ_NQYH01000028.1"/>
</dbReference>
<evidence type="ECO:0000256" key="4">
    <source>
        <dbReference type="ARBA" id="ARBA00025742"/>
    </source>
</evidence>
<dbReference type="EMBL" id="NQYH01000028">
    <property type="protein sequence ID" value="RIY38835.1"/>
    <property type="molecule type" value="Genomic_DNA"/>
</dbReference>
<gene>
    <name evidence="6" type="ORF">CJP73_16195</name>
</gene>